<keyword evidence="2" id="KW-0804">Transcription</keyword>
<dbReference type="Pfam" id="PF02536">
    <property type="entry name" value="mTERF"/>
    <property type="match status" value="2"/>
</dbReference>
<keyword evidence="2" id="KW-0805">Transcription regulation</keyword>
<dbReference type="InterPro" id="IPR003690">
    <property type="entry name" value="MTERF"/>
</dbReference>
<keyword evidence="5" id="KW-1185">Reference proteome</keyword>
<dbReference type="PANTHER" id="PTHR13068">
    <property type="entry name" value="CGI-12 PROTEIN-RELATED"/>
    <property type="match status" value="1"/>
</dbReference>
<comment type="similarity">
    <text evidence="1">Belongs to the mTERF family.</text>
</comment>
<name>A0A0K9PSE4_ZOSMR</name>
<keyword evidence="2" id="KW-0806">Transcription termination</keyword>
<evidence type="ECO:0000256" key="2">
    <source>
        <dbReference type="ARBA" id="ARBA00022472"/>
    </source>
</evidence>
<dbReference type="GO" id="GO:0003676">
    <property type="term" value="F:nucleic acid binding"/>
    <property type="evidence" value="ECO:0007669"/>
    <property type="project" value="InterPro"/>
</dbReference>
<dbReference type="InterPro" id="IPR038538">
    <property type="entry name" value="MTERF_sf"/>
</dbReference>
<proteinExistence type="inferred from homology"/>
<dbReference type="SMART" id="SM00733">
    <property type="entry name" value="Mterf"/>
    <property type="match status" value="4"/>
</dbReference>
<dbReference type="GO" id="GO:0009658">
    <property type="term" value="P:chloroplast organization"/>
    <property type="evidence" value="ECO:0000318"/>
    <property type="project" value="GO_Central"/>
</dbReference>
<dbReference type="OMA" id="LHCTRSF"/>
<accession>A0A0K9PSE4</accession>
<keyword evidence="3" id="KW-0809">Transit peptide</keyword>
<protein>
    <submittedName>
        <fullName evidence="4">Mitochondrial transcription termination factor family protein</fullName>
    </submittedName>
</protein>
<reference evidence="5" key="1">
    <citation type="journal article" date="2016" name="Nature">
        <title>The genome of the seagrass Zostera marina reveals angiosperm adaptation to the sea.</title>
        <authorList>
            <person name="Olsen J.L."/>
            <person name="Rouze P."/>
            <person name="Verhelst B."/>
            <person name="Lin Y.-C."/>
            <person name="Bayer T."/>
            <person name="Collen J."/>
            <person name="Dattolo E."/>
            <person name="De Paoli E."/>
            <person name="Dittami S."/>
            <person name="Maumus F."/>
            <person name="Michel G."/>
            <person name="Kersting A."/>
            <person name="Lauritano C."/>
            <person name="Lohaus R."/>
            <person name="Toepel M."/>
            <person name="Tonon T."/>
            <person name="Vanneste K."/>
            <person name="Amirebrahimi M."/>
            <person name="Brakel J."/>
            <person name="Bostroem C."/>
            <person name="Chovatia M."/>
            <person name="Grimwood J."/>
            <person name="Jenkins J.W."/>
            <person name="Jueterbock A."/>
            <person name="Mraz A."/>
            <person name="Stam W.T."/>
            <person name="Tice H."/>
            <person name="Bornberg-Bauer E."/>
            <person name="Green P.J."/>
            <person name="Pearson G.A."/>
            <person name="Procaccini G."/>
            <person name="Duarte C.M."/>
            <person name="Schmutz J."/>
            <person name="Reusch T.B.H."/>
            <person name="Van de Peer Y."/>
        </authorList>
    </citation>
    <scope>NUCLEOTIDE SEQUENCE [LARGE SCALE GENOMIC DNA]</scope>
    <source>
        <strain evidence="5">cv. Finnish</strain>
    </source>
</reference>
<comment type="caution">
    <text evidence="4">The sequence shown here is derived from an EMBL/GenBank/DDBJ whole genome shotgun (WGS) entry which is preliminary data.</text>
</comment>
<evidence type="ECO:0000313" key="5">
    <source>
        <dbReference type="Proteomes" id="UP000036987"/>
    </source>
</evidence>
<sequence>MTPARYLMKCQACLRFFGGRSLSSSSSVNPRFNGLFRVEVEEALMDYFHCTRSLNYLDARHISKNSPHFVKFLFKNLETRIPSNQHGNVCSEVKKFLRYNPINEFNPFLESSGLSPLEIQRLLSTSSRALCFFLSDDAGLLENYHVLCNYGIPRFKIGKIYKEAHEVFKMEQGVLKSKLEGFENEIGLEVSTVIKLVSSCPNILLLSSTENEQFVQTVVALKEFGFQQKWIRSNLSTKYKYRWDMMLPLLEFFLHQMDCQEDDLRTMIKKNPWFLFDQPGKIPYMAMPIFLKIGLNRYEILELLLNFPQIVSRQSILKILLKWVEFLNPEETATLLASQPCSSLVYLLSKKPEYLLATIDNIDAQKLRSMMLHDPTELSELLLSEKNTQKSMVVLPLLYRKESINKMDFLVKIGFSENFNEMEAAQAQFQGSGSRLEARFNVLLEAGLGFEVCSKIVKECPKILNQTTKNLRTKIDYMVNIGGYPLDTVINFPMYFCYDIESIRNRLKMFRWIKENGAVKPHHAAASFHSIIAGSTKSFLKNYVNDIPNGLQVWKKLQESSFIF</sequence>
<dbReference type="Gene3D" id="1.25.70.10">
    <property type="entry name" value="Transcription termination factor 3, mitochondrial"/>
    <property type="match status" value="2"/>
</dbReference>
<dbReference type="GO" id="GO:0006353">
    <property type="term" value="P:DNA-templated transcription termination"/>
    <property type="evidence" value="ECO:0007669"/>
    <property type="project" value="UniProtKB-KW"/>
</dbReference>
<dbReference type="PANTHER" id="PTHR13068:SF46">
    <property type="entry name" value="OS03G0360600 PROTEIN"/>
    <property type="match status" value="1"/>
</dbReference>
<organism evidence="4 5">
    <name type="scientific">Zostera marina</name>
    <name type="common">Eelgrass</name>
    <dbReference type="NCBI Taxonomy" id="29655"/>
    <lineage>
        <taxon>Eukaryota</taxon>
        <taxon>Viridiplantae</taxon>
        <taxon>Streptophyta</taxon>
        <taxon>Embryophyta</taxon>
        <taxon>Tracheophyta</taxon>
        <taxon>Spermatophyta</taxon>
        <taxon>Magnoliopsida</taxon>
        <taxon>Liliopsida</taxon>
        <taxon>Zosteraceae</taxon>
        <taxon>Zostera</taxon>
    </lineage>
</organism>
<gene>
    <name evidence="4" type="ORF">ZOSMA_187G00110</name>
</gene>
<dbReference type="AlphaFoldDB" id="A0A0K9PSE4"/>
<dbReference type="GO" id="GO:0009507">
    <property type="term" value="C:chloroplast"/>
    <property type="evidence" value="ECO:0000318"/>
    <property type="project" value="GO_Central"/>
</dbReference>
<evidence type="ECO:0000256" key="1">
    <source>
        <dbReference type="ARBA" id="ARBA00007692"/>
    </source>
</evidence>
<dbReference type="EMBL" id="LFYR01000687">
    <property type="protein sequence ID" value="KMZ71140.1"/>
    <property type="molecule type" value="Genomic_DNA"/>
</dbReference>
<dbReference type="Proteomes" id="UP000036987">
    <property type="component" value="Unassembled WGS sequence"/>
</dbReference>
<evidence type="ECO:0000256" key="3">
    <source>
        <dbReference type="ARBA" id="ARBA00022946"/>
    </source>
</evidence>
<evidence type="ECO:0000313" key="4">
    <source>
        <dbReference type="EMBL" id="KMZ71140.1"/>
    </source>
</evidence>
<dbReference type="OrthoDB" id="764594at2759"/>